<reference evidence="2" key="1">
    <citation type="submission" date="2018-11" db="EMBL/GenBank/DDBJ databases">
        <authorList>
            <consortium name="Pathogen Informatics"/>
        </authorList>
    </citation>
    <scope>NUCLEOTIDE SEQUENCE</scope>
</reference>
<comment type="caution">
    <text evidence="2">The sequence shown here is derived from an EMBL/GenBank/DDBJ whole genome shotgun (WGS) entry which is preliminary data.</text>
</comment>
<dbReference type="Proteomes" id="UP000784294">
    <property type="component" value="Unassembled WGS sequence"/>
</dbReference>
<organism evidence="2 3">
    <name type="scientific">Protopolystoma xenopodis</name>
    <dbReference type="NCBI Taxonomy" id="117903"/>
    <lineage>
        <taxon>Eukaryota</taxon>
        <taxon>Metazoa</taxon>
        <taxon>Spiralia</taxon>
        <taxon>Lophotrochozoa</taxon>
        <taxon>Platyhelminthes</taxon>
        <taxon>Monogenea</taxon>
        <taxon>Polyopisthocotylea</taxon>
        <taxon>Polystomatidea</taxon>
        <taxon>Polystomatidae</taxon>
        <taxon>Protopolystoma</taxon>
    </lineage>
</organism>
<accession>A0A448X916</accession>
<evidence type="ECO:0000313" key="2">
    <source>
        <dbReference type="EMBL" id="VEL31242.1"/>
    </source>
</evidence>
<dbReference type="AlphaFoldDB" id="A0A448X916"/>
<feature type="compositionally biased region" description="Polar residues" evidence="1">
    <location>
        <begin position="1"/>
        <end position="24"/>
    </location>
</feature>
<feature type="region of interest" description="Disordered" evidence="1">
    <location>
        <begin position="1"/>
        <end position="53"/>
    </location>
</feature>
<dbReference type="EMBL" id="CAAALY010120207">
    <property type="protein sequence ID" value="VEL31242.1"/>
    <property type="molecule type" value="Genomic_DNA"/>
</dbReference>
<proteinExistence type="predicted"/>
<sequence>MTQRPLHQIAASKTTSATGRSDMSWSDDPKQSAKKAHAETGSQMETEPDRTPSEVTIFYPMAPVDCIGLSNT</sequence>
<keyword evidence="3" id="KW-1185">Reference proteome</keyword>
<evidence type="ECO:0000313" key="3">
    <source>
        <dbReference type="Proteomes" id="UP000784294"/>
    </source>
</evidence>
<gene>
    <name evidence="2" type="ORF">PXEA_LOCUS24682</name>
</gene>
<protein>
    <submittedName>
        <fullName evidence="2">Uncharacterized protein</fullName>
    </submittedName>
</protein>
<evidence type="ECO:0000256" key="1">
    <source>
        <dbReference type="SAM" id="MobiDB-lite"/>
    </source>
</evidence>
<name>A0A448X916_9PLAT</name>